<organism evidence="1 2">
    <name type="scientific">Paxillus rubicundulus Ve08.2h10</name>
    <dbReference type="NCBI Taxonomy" id="930991"/>
    <lineage>
        <taxon>Eukaryota</taxon>
        <taxon>Fungi</taxon>
        <taxon>Dikarya</taxon>
        <taxon>Basidiomycota</taxon>
        <taxon>Agaricomycotina</taxon>
        <taxon>Agaricomycetes</taxon>
        <taxon>Agaricomycetidae</taxon>
        <taxon>Boletales</taxon>
        <taxon>Paxilineae</taxon>
        <taxon>Paxillaceae</taxon>
        <taxon>Paxillus</taxon>
    </lineage>
</organism>
<evidence type="ECO:0000313" key="1">
    <source>
        <dbReference type="EMBL" id="KIK78283.1"/>
    </source>
</evidence>
<proteinExistence type="predicted"/>
<name>A0A0D0CSC0_9AGAM</name>
<dbReference type="HOGENOM" id="CLU_071881_2_0_1"/>
<dbReference type="EMBL" id="KN826643">
    <property type="protein sequence ID" value="KIK78283.1"/>
    <property type="molecule type" value="Genomic_DNA"/>
</dbReference>
<evidence type="ECO:0000313" key="2">
    <source>
        <dbReference type="Proteomes" id="UP000054538"/>
    </source>
</evidence>
<feature type="non-terminal residue" evidence="1">
    <location>
        <position position="1"/>
    </location>
</feature>
<protein>
    <submittedName>
        <fullName evidence="1">Unplaced genomic scaffold scaffold_1821, whole genome shotgun sequence</fullName>
    </submittedName>
</protein>
<reference evidence="2" key="2">
    <citation type="submission" date="2015-01" db="EMBL/GenBank/DDBJ databases">
        <title>Evolutionary Origins and Diversification of the Mycorrhizal Mutualists.</title>
        <authorList>
            <consortium name="DOE Joint Genome Institute"/>
            <consortium name="Mycorrhizal Genomics Consortium"/>
            <person name="Kohler A."/>
            <person name="Kuo A."/>
            <person name="Nagy L.G."/>
            <person name="Floudas D."/>
            <person name="Copeland A."/>
            <person name="Barry K.W."/>
            <person name="Cichocki N."/>
            <person name="Veneault-Fourrey C."/>
            <person name="LaButti K."/>
            <person name="Lindquist E.A."/>
            <person name="Lipzen A."/>
            <person name="Lundell T."/>
            <person name="Morin E."/>
            <person name="Murat C."/>
            <person name="Riley R."/>
            <person name="Ohm R."/>
            <person name="Sun H."/>
            <person name="Tunlid A."/>
            <person name="Henrissat B."/>
            <person name="Grigoriev I.V."/>
            <person name="Hibbett D.S."/>
            <person name="Martin F."/>
        </authorList>
    </citation>
    <scope>NUCLEOTIDE SEQUENCE [LARGE SCALE GENOMIC DNA]</scope>
    <source>
        <strain evidence="2">Ve08.2h10</strain>
    </source>
</reference>
<dbReference type="InParanoid" id="A0A0D0CSC0"/>
<dbReference type="AlphaFoldDB" id="A0A0D0CSC0"/>
<gene>
    <name evidence="1" type="ORF">PAXRUDRAFT_164396</name>
</gene>
<sequence length="73" mass="8164">KVPLVTIPDVNWTDDMIWQLVEQIEWNKNWVVLLGKRKKGDKTSGNSKVVVYTWIGAAVLPTCHAINAMATGD</sequence>
<dbReference type="Proteomes" id="UP000054538">
    <property type="component" value="Unassembled WGS sequence"/>
</dbReference>
<reference evidence="1 2" key="1">
    <citation type="submission" date="2014-04" db="EMBL/GenBank/DDBJ databases">
        <authorList>
            <consortium name="DOE Joint Genome Institute"/>
            <person name="Kuo A."/>
            <person name="Kohler A."/>
            <person name="Jargeat P."/>
            <person name="Nagy L.G."/>
            <person name="Floudas D."/>
            <person name="Copeland A."/>
            <person name="Barry K.W."/>
            <person name="Cichocki N."/>
            <person name="Veneault-Fourrey C."/>
            <person name="LaButti K."/>
            <person name="Lindquist E.A."/>
            <person name="Lipzen A."/>
            <person name="Lundell T."/>
            <person name="Morin E."/>
            <person name="Murat C."/>
            <person name="Sun H."/>
            <person name="Tunlid A."/>
            <person name="Henrissat B."/>
            <person name="Grigoriev I.V."/>
            <person name="Hibbett D.S."/>
            <person name="Martin F."/>
            <person name="Nordberg H.P."/>
            <person name="Cantor M.N."/>
            <person name="Hua S.X."/>
        </authorList>
    </citation>
    <scope>NUCLEOTIDE SEQUENCE [LARGE SCALE GENOMIC DNA]</scope>
    <source>
        <strain evidence="1 2">Ve08.2h10</strain>
    </source>
</reference>
<keyword evidence="2" id="KW-1185">Reference proteome</keyword>
<accession>A0A0D0CSC0</accession>
<dbReference type="OrthoDB" id="3211402at2759"/>